<evidence type="ECO:0000313" key="2">
    <source>
        <dbReference type="EMBL" id="PFX15990.1"/>
    </source>
</evidence>
<dbReference type="InterPro" id="IPR023631">
    <property type="entry name" value="Amidase_dom"/>
</dbReference>
<evidence type="ECO:0000259" key="1">
    <source>
        <dbReference type="Pfam" id="PF01425"/>
    </source>
</evidence>
<evidence type="ECO:0000313" key="3">
    <source>
        <dbReference type="Proteomes" id="UP000225706"/>
    </source>
</evidence>
<comment type="caution">
    <text evidence="2">The sequence shown here is derived from an EMBL/GenBank/DDBJ whole genome shotgun (WGS) entry which is preliminary data.</text>
</comment>
<gene>
    <name evidence="2" type="ORF">AWC38_SpisGene19766</name>
</gene>
<organism evidence="2 3">
    <name type="scientific">Stylophora pistillata</name>
    <name type="common">Smooth cauliflower coral</name>
    <dbReference type="NCBI Taxonomy" id="50429"/>
    <lineage>
        <taxon>Eukaryota</taxon>
        <taxon>Metazoa</taxon>
        <taxon>Cnidaria</taxon>
        <taxon>Anthozoa</taxon>
        <taxon>Hexacorallia</taxon>
        <taxon>Scleractinia</taxon>
        <taxon>Astrocoeniina</taxon>
        <taxon>Pocilloporidae</taxon>
        <taxon>Stylophora</taxon>
    </lineage>
</organism>
<dbReference type="OrthoDB" id="421993at2759"/>
<dbReference type="GO" id="GO:0003824">
    <property type="term" value="F:catalytic activity"/>
    <property type="evidence" value="ECO:0007669"/>
    <property type="project" value="InterPro"/>
</dbReference>
<dbReference type="SUPFAM" id="SSF75304">
    <property type="entry name" value="Amidase signature (AS) enzymes"/>
    <property type="match status" value="1"/>
</dbReference>
<dbReference type="Gene3D" id="3.90.1300.10">
    <property type="entry name" value="Amidase signature (AS) domain"/>
    <property type="match status" value="1"/>
</dbReference>
<sequence>MKSTYKEKVVKPPSTAQLTKIAAELGYDLGGADIQEFKDVIDDSLLATYQRFNEIPDPKLPVKYPRTPGYRPTGPKDNPYNAWYCRCDIPGAPNGNLHGKTIAIKDCICVAGVPMMMGSQILEGYIPDVDATVVTRILDAGGHITGKAVCENLCNSGGSFNAATGPVVHPLDETRMTGGSSSGCAALVTGGHVDMAVGADQGGSVRNPAGRCGIVGLKPTLGLIPYTGVVPMEFSLDHVGLMARTVHDVALLLEVTAGSDDGLDYRQPHGLRPETYVNQLTSEISHLRLGLLTEGFSRPQSEPDVDECIKKAAKRLATETRATLQDVSVPMHLDGYQVTSLQKWFAQGLKTRANDLSADYKVTAIKGRYLQSNYNDEFYFKARNLAWKLREVFDEVLTKVDVLIMPTNPKKARPLPPPNISLREYMTCCSENYINTCTFNMTGHPALSINAGVSDGLPVGMMIVGRKFDEATVLNVGYAYEKIRKM</sequence>
<dbReference type="Gene3D" id="1.10.20.60">
    <property type="entry name" value="Glu-tRNAGln amidotransferase C subunit, N-terminal domain"/>
    <property type="match status" value="1"/>
</dbReference>
<accession>A0A2B4RHN6</accession>
<dbReference type="Proteomes" id="UP000225706">
    <property type="component" value="Unassembled WGS sequence"/>
</dbReference>
<dbReference type="InterPro" id="IPR000120">
    <property type="entry name" value="Amidase"/>
</dbReference>
<dbReference type="EMBL" id="LSMT01000588">
    <property type="protein sequence ID" value="PFX15990.1"/>
    <property type="molecule type" value="Genomic_DNA"/>
</dbReference>
<reference evidence="3" key="1">
    <citation type="journal article" date="2017" name="bioRxiv">
        <title>Comparative analysis of the genomes of Stylophora pistillata and Acropora digitifera provides evidence for extensive differences between species of corals.</title>
        <authorList>
            <person name="Voolstra C.R."/>
            <person name="Li Y."/>
            <person name="Liew Y.J."/>
            <person name="Baumgarten S."/>
            <person name="Zoccola D."/>
            <person name="Flot J.-F."/>
            <person name="Tambutte S."/>
            <person name="Allemand D."/>
            <person name="Aranda M."/>
        </authorList>
    </citation>
    <scope>NUCLEOTIDE SEQUENCE [LARGE SCALE GENOMIC DNA]</scope>
</reference>
<dbReference type="AlphaFoldDB" id="A0A2B4RHN6"/>
<protein>
    <submittedName>
        <fullName evidence="2">Amidase</fullName>
    </submittedName>
</protein>
<keyword evidence="3" id="KW-1185">Reference proteome</keyword>
<dbReference type="InterPro" id="IPR036928">
    <property type="entry name" value="AS_sf"/>
</dbReference>
<dbReference type="STRING" id="50429.A0A2B4RHN6"/>
<dbReference type="PANTHER" id="PTHR11895:SF170">
    <property type="entry name" value="AMIDASE"/>
    <property type="match status" value="1"/>
</dbReference>
<dbReference type="PANTHER" id="PTHR11895">
    <property type="entry name" value="TRANSAMIDASE"/>
    <property type="match status" value="1"/>
</dbReference>
<dbReference type="Pfam" id="PF01425">
    <property type="entry name" value="Amidase"/>
    <property type="match status" value="1"/>
</dbReference>
<feature type="domain" description="Amidase" evidence="1">
    <location>
        <begin position="91"/>
        <end position="474"/>
    </location>
</feature>
<name>A0A2B4RHN6_STYPI</name>
<proteinExistence type="predicted"/>